<evidence type="ECO:0000313" key="8">
    <source>
        <dbReference type="EMBL" id="KAF0976443.1"/>
    </source>
</evidence>
<dbReference type="Proteomes" id="UP000444721">
    <property type="component" value="Unassembled WGS sequence"/>
</dbReference>
<dbReference type="Gene3D" id="3.30.200.20">
    <property type="entry name" value="Phosphorylase Kinase, domain 1"/>
    <property type="match status" value="1"/>
</dbReference>
<dbReference type="RefSeq" id="XP_044561156.1">
    <property type="nucleotide sequence ID" value="XM_044707746.1"/>
</dbReference>
<keyword evidence="6" id="KW-0812">Transmembrane</keyword>
<feature type="region of interest" description="Disordered" evidence="5">
    <location>
        <begin position="154"/>
        <end position="182"/>
    </location>
</feature>
<dbReference type="PANTHER" id="PTHR44329:SF288">
    <property type="entry name" value="MITOGEN-ACTIVATED PROTEIN KINASE KINASE KINASE 20"/>
    <property type="match status" value="1"/>
</dbReference>
<evidence type="ECO:0000256" key="3">
    <source>
        <dbReference type="ARBA" id="ARBA00022777"/>
    </source>
</evidence>
<dbReference type="GO" id="GO:0004674">
    <property type="term" value="F:protein serine/threonine kinase activity"/>
    <property type="evidence" value="ECO:0007669"/>
    <property type="project" value="TreeGrafter"/>
</dbReference>
<dbReference type="PROSITE" id="PS00108">
    <property type="entry name" value="PROTEIN_KINASE_ST"/>
    <property type="match status" value="1"/>
</dbReference>
<keyword evidence="6" id="KW-1133">Transmembrane helix</keyword>
<dbReference type="VEuPathDB" id="AmoebaDB:FDP41_004342"/>
<accession>A0A6A5BF53</accession>
<dbReference type="Pfam" id="PF00069">
    <property type="entry name" value="Pkinase"/>
    <property type="match status" value="1"/>
</dbReference>
<keyword evidence="4" id="KW-0067">ATP-binding</keyword>
<dbReference type="PANTHER" id="PTHR44329">
    <property type="entry name" value="SERINE/THREONINE-PROTEIN KINASE TNNI3K-RELATED"/>
    <property type="match status" value="1"/>
</dbReference>
<evidence type="ECO:0000256" key="4">
    <source>
        <dbReference type="ARBA" id="ARBA00022840"/>
    </source>
</evidence>
<keyword evidence="9" id="KW-1185">Reference proteome</keyword>
<sequence length="507" mass="57951">MAIFTPDLRQVSPSIYLDPNTKIDTIIHIEKCPQGKILAKQDILDGAWICVDEPYIPYETIIAVASITSIVVFSLFLLAMYAFIRLIRNVVSKLKRLESKEKAEKLVESKLLEKRVVLMGDGEEDIPTDISASCEMQPPSNFHTEQSPLLAVNQGHNERDQASSQTTSGGNSTKRSVSSHRQKTQEYSQWVIPIDEIDILKRLADGANGTVYLASWNGTKVALKSLKQRDESMDSANDDDEFEREASLLGSIRHPNIVQFLVSFLREVTSILVVEYVERGSLDRLIYNLKFGFDKLTLFQKIDILYGVAKGMHYLHTLKPKGIIHRDLKPGNILIDNNLTAKICDFGLSRALTDSNSATTNIGTLSYMANEMIEGNSNYNHKVDVYSFAIIMWELFFEETPYLNNSNCEKLYKFIEQRHDDTSRFNVIVKVLKGERPVIPFRNNEEMREWIATYLMEQNSQTSMEILCEVTQEFISIMTSCWNCNYLERPEFSEVCSRLSKLLEWTK</sequence>
<dbReference type="SMART" id="SM00220">
    <property type="entry name" value="S_TKc"/>
    <property type="match status" value="1"/>
</dbReference>
<dbReference type="Gene3D" id="1.10.510.10">
    <property type="entry name" value="Transferase(Phosphotransferase) domain 1"/>
    <property type="match status" value="1"/>
</dbReference>
<reference evidence="8 9" key="1">
    <citation type="journal article" date="2019" name="Sci. Rep.">
        <title>Nanopore sequencing improves the draft genome of the human pathogenic amoeba Naegleria fowleri.</title>
        <authorList>
            <person name="Liechti N."/>
            <person name="Schurch N."/>
            <person name="Bruggmann R."/>
            <person name="Wittwer M."/>
        </authorList>
    </citation>
    <scope>NUCLEOTIDE SEQUENCE [LARGE SCALE GENOMIC DNA]</scope>
    <source>
        <strain evidence="8 9">ATCC 30894</strain>
    </source>
</reference>
<evidence type="ECO:0000256" key="2">
    <source>
        <dbReference type="ARBA" id="ARBA00022741"/>
    </source>
</evidence>
<dbReference type="CDD" id="cd13999">
    <property type="entry name" value="STKc_MAP3K-like"/>
    <property type="match status" value="1"/>
</dbReference>
<evidence type="ECO:0000313" key="9">
    <source>
        <dbReference type="Proteomes" id="UP000444721"/>
    </source>
</evidence>
<dbReference type="InterPro" id="IPR011009">
    <property type="entry name" value="Kinase-like_dom_sf"/>
</dbReference>
<dbReference type="AlphaFoldDB" id="A0A6A5BF53"/>
<evidence type="ECO:0000256" key="6">
    <source>
        <dbReference type="SAM" id="Phobius"/>
    </source>
</evidence>
<proteinExistence type="predicted"/>
<gene>
    <name evidence="8" type="ORF">FDP41_004342</name>
</gene>
<keyword evidence="1" id="KW-0808">Transferase</keyword>
<dbReference type="InterPro" id="IPR008271">
    <property type="entry name" value="Ser/Thr_kinase_AS"/>
</dbReference>
<feature type="domain" description="Protein kinase" evidence="7">
    <location>
        <begin position="197"/>
        <end position="503"/>
    </location>
</feature>
<dbReference type="GO" id="GO:0005524">
    <property type="term" value="F:ATP binding"/>
    <property type="evidence" value="ECO:0007669"/>
    <property type="project" value="UniProtKB-KW"/>
</dbReference>
<dbReference type="FunFam" id="3.30.200.20:FF:000180">
    <property type="entry name" value="serine/threonine-protein kinase STY46-like"/>
    <property type="match status" value="1"/>
</dbReference>
<dbReference type="PROSITE" id="PS50011">
    <property type="entry name" value="PROTEIN_KINASE_DOM"/>
    <property type="match status" value="1"/>
</dbReference>
<dbReference type="OrthoDB" id="4062651at2759"/>
<dbReference type="InterPro" id="IPR051681">
    <property type="entry name" value="Ser/Thr_Kinases-Pseudokinases"/>
</dbReference>
<dbReference type="VEuPathDB" id="AmoebaDB:NF0066400"/>
<organism evidence="8 9">
    <name type="scientific">Naegleria fowleri</name>
    <name type="common">Brain eating amoeba</name>
    <dbReference type="NCBI Taxonomy" id="5763"/>
    <lineage>
        <taxon>Eukaryota</taxon>
        <taxon>Discoba</taxon>
        <taxon>Heterolobosea</taxon>
        <taxon>Tetramitia</taxon>
        <taxon>Eutetramitia</taxon>
        <taxon>Vahlkampfiidae</taxon>
        <taxon>Naegleria</taxon>
    </lineage>
</organism>
<protein>
    <recommendedName>
        <fullName evidence="7">Protein kinase domain-containing protein</fullName>
    </recommendedName>
</protein>
<evidence type="ECO:0000256" key="1">
    <source>
        <dbReference type="ARBA" id="ARBA00022679"/>
    </source>
</evidence>
<keyword evidence="2" id="KW-0547">Nucleotide-binding</keyword>
<dbReference type="SUPFAM" id="SSF56112">
    <property type="entry name" value="Protein kinase-like (PK-like)"/>
    <property type="match status" value="1"/>
</dbReference>
<dbReference type="VEuPathDB" id="AmoebaDB:NF0105500"/>
<feature type="compositionally biased region" description="Polar residues" evidence="5">
    <location>
        <begin position="162"/>
        <end position="176"/>
    </location>
</feature>
<dbReference type="OMA" id="ISASCEM"/>
<comment type="caution">
    <text evidence="8">The sequence shown here is derived from an EMBL/GenBank/DDBJ whole genome shotgun (WGS) entry which is preliminary data.</text>
</comment>
<dbReference type="GeneID" id="68111560"/>
<keyword evidence="6" id="KW-0472">Membrane</keyword>
<dbReference type="EMBL" id="VFQX01000037">
    <property type="protein sequence ID" value="KAF0976443.1"/>
    <property type="molecule type" value="Genomic_DNA"/>
</dbReference>
<evidence type="ECO:0000259" key="7">
    <source>
        <dbReference type="PROSITE" id="PS50011"/>
    </source>
</evidence>
<feature type="transmembrane region" description="Helical" evidence="6">
    <location>
        <begin position="61"/>
        <end position="87"/>
    </location>
</feature>
<name>A0A6A5BF53_NAEFO</name>
<evidence type="ECO:0000256" key="5">
    <source>
        <dbReference type="SAM" id="MobiDB-lite"/>
    </source>
</evidence>
<dbReference type="VEuPathDB" id="AmoebaDB:NfTy_084210"/>
<keyword evidence="3" id="KW-0418">Kinase</keyword>
<dbReference type="InterPro" id="IPR000719">
    <property type="entry name" value="Prot_kinase_dom"/>
</dbReference>